<dbReference type="InterPro" id="IPR027417">
    <property type="entry name" value="P-loop_NTPase"/>
</dbReference>
<dbReference type="Proteomes" id="UP000824151">
    <property type="component" value="Unassembled WGS sequence"/>
</dbReference>
<reference evidence="6" key="1">
    <citation type="journal article" date="2021" name="PeerJ">
        <title>Extensive microbial diversity within the chicken gut microbiome revealed by metagenomics and culture.</title>
        <authorList>
            <person name="Gilroy R."/>
            <person name="Ravi A."/>
            <person name="Getino M."/>
            <person name="Pursley I."/>
            <person name="Horton D.L."/>
            <person name="Alikhan N.F."/>
            <person name="Baker D."/>
            <person name="Gharbi K."/>
            <person name="Hall N."/>
            <person name="Watson M."/>
            <person name="Adriaenssens E.M."/>
            <person name="Foster-Nyarko E."/>
            <person name="Jarju S."/>
            <person name="Secka A."/>
            <person name="Antonio M."/>
            <person name="Oren A."/>
            <person name="Chaudhuri R.R."/>
            <person name="La Ragione R."/>
            <person name="Hildebrand F."/>
            <person name="Pallen M.J."/>
        </authorList>
    </citation>
    <scope>NUCLEOTIDE SEQUENCE</scope>
    <source>
        <strain evidence="6">ChiHejej3B27-3195</strain>
    </source>
</reference>
<evidence type="ECO:0000256" key="4">
    <source>
        <dbReference type="ARBA" id="ARBA00022840"/>
    </source>
</evidence>
<dbReference type="PANTHER" id="PTHR43335:SF4">
    <property type="entry name" value="ABC TRANSPORTER, ATP-BINDING PROTEIN"/>
    <property type="match status" value="1"/>
</dbReference>
<dbReference type="InterPro" id="IPR003439">
    <property type="entry name" value="ABC_transporter-like_ATP-bd"/>
</dbReference>
<dbReference type="PANTHER" id="PTHR43335">
    <property type="entry name" value="ABC TRANSPORTER, ATP-BINDING PROTEIN"/>
    <property type="match status" value="1"/>
</dbReference>
<keyword evidence="4 6" id="KW-0067">ATP-binding</keyword>
<feature type="domain" description="ABC transporter" evidence="5">
    <location>
        <begin position="2"/>
        <end position="227"/>
    </location>
</feature>
<accession>A0A9D1USS2</accession>
<organism evidence="6 7">
    <name type="scientific">Candidatus Nesterenkonia stercoripullorum</name>
    <dbReference type="NCBI Taxonomy" id="2838701"/>
    <lineage>
        <taxon>Bacteria</taxon>
        <taxon>Bacillati</taxon>
        <taxon>Actinomycetota</taxon>
        <taxon>Actinomycetes</taxon>
        <taxon>Micrococcales</taxon>
        <taxon>Micrococcaceae</taxon>
        <taxon>Nesterenkonia</taxon>
    </lineage>
</organism>
<name>A0A9D1USS2_9MICC</name>
<sequence>MIEVDRLSKRYGQVTAVEGLSFTVPDGAITGFLGPNGAGKSTTMRCLLGLHRPTTGTVLIDGRPLTSHSRPAEVVGAVLDASWFHPGRAGLAHLKVIAASSGLPHRRAWEVLEAVGMTQAAHRRIGGYSLGMKQRLGLAAALLGKPRNIVLDEPMNGLDPQGMEWMRTFLREAAASGHAVLVSSHLLGEMETLADRLLVIDHGGSIGQWDAADLLQARSRQALVRTDDDERLKQALRRLRVPVTALPEGLCVTFDDTLPDTLSLSRTCRDLGVLITALTDKPIRLEAEFLRLTDRSSGPEHRTERPAR</sequence>
<reference evidence="6" key="2">
    <citation type="submission" date="2021-04" db="EMBL/GenBank/DDBJ databases">
        <authorList>
            <person name="Gilroy R."/>
        </authorList>
    </citation>
    <scope>NUCLEOTIDE SEQUENCE</scope>
    <source>
        <strain evidence="6">ChiHejej3B27-3195</strain>
    </source>
</reference>
<keyword evidence="3" id="KW-0547">Nucleotide-binding</keyword>
<dbReference type="GO" id="GO:0005524">
    <property type="term" value="F:ATP binding"/>
    <property type="evidence" value="ECO:0007669"/>
    <property type="project" value="UniProtKB-KW"/>
</dbReference>
<evidence type="ECO:0000256" key="1">
    <source>
        <dbReference type="ARBA" id="ARBA00005417"/>
    </source>
</evidence>
<evidence type="ECO:0000256" key="2">
    <source>
        <dbReference type="ARBA" id="ARBA00022448"/>
    </source>
</evidence>
<dbReference type="InterPro" id="IPR003593">
    <property type="entry name" value="AAA+_ATPase"/>
</dbReference>
<dbReference type="EMBL" id="DXGD01000232">
    <property type="protein sequence ID" value="HIW99736.1"/>
    <property type="molecule type" value="Genomic_DNA"/>
</dbReference>
<evidence type="ECO:0000256" key="3">
    <source>
        <dbReference type="ARBA" id="ARBA00022741"/>
    </source>
</evidence>
<dbReference type="InterPro" id="IPR017871">
    <property type="entry name" value="ABC_transporter-like_CS"/>
</dbReference>
<dbReference type="Pfam" id="PF00005">
    <property type="entry name" value="ABC_tran"/>
    <property type="match status" value="1"/>
</dbReference>
<dbReference type="SMART" id="SM00382">
    <property type="entry name" value="AAA"/>
    <property type="match status" value="1"/>
</dbReference>
<dbReference type="AlphaFoldDB" id="A0A9D1USS2"/>
<dbReference type="PROSITE" id="PS50893">
    <property type="entry name" value="ABC_TRANSPORTER_2"/>
    <property type="match status" value="1"/>
</dbReference>
<protein>
    <submittedName>
        <fullName evidence="6">ATP-binding cassette domain-containing protein</fullName>
    </submittedName>
</protein>
<dbReference type="GO" id="GO:0016887">
    <property type="term" value="F:ATP hydrolysis activity"/>
    <property type="evidence" value="ECO:0007669"/>
    <property type="project" value="InterPro"/>
</dbReference>
<evidence type="ECO:0000313" key="7">
    <source>
        <dbReference type="Proteomes" id="UP000824151"/>
    </source>
</evidence>
<dbReference type="SUPFAM" id="SSF52540">
    <property type="entry name" value="P-loop containing nucleoside triphosphate hydrolases"/>
    <property type="match status" value="1"/>
</dbReference>
<comment type="similarity">
    <text evidence="1">Belongs to the ABC transporter superfamily.</text>
</comment>
<gene>
    <name evidence="6" type="ORF">H9871_06300</name>
</gene>
<keyword evidence="2" id="KW-0813">Transport</keyword>
<dbReference type="Gene3D" id="3.40.50.300">
    <property type="entry name" value="P-loop containing nucleotide triphosphate hydrolases"/>
    <property type="match status" value="1"/>
</dbReference>
<comment type="caution">
    <text evidence="6">The sequence shown here is derived from an EMBL/GenBank/DDBJ whole genome shotgun (WGS) entry which is preliminary data.</text>
</comment>
<dbReference type="PROSITE" id="PS00211">
    <property type="entry name" value="ABC_TRANSPORTER_1"/>
    <property type="match status" value="1"/>
</dbReference>
<evidence type="ECO:0000313" key="6">
    <source>
        <dbReference type="EMBL" id="HIW99736.1"/>
    </source>
</evidence>
<evidence type="ECO:0000259" key="5">
    <source>
        <dbReference type="PROSITE" id="PS50893"/>
    </source>
</evidence>
<proteinExistence type="inferred from homology"/>